<dbReference type="Proteomes" id="UP000261223">
    <property type="component" value="Unassembled WGS sequence"/>
</dbReference>
<dbReference type="InterPro" id="IPR032167">
    <property type="entry name" value="DUF5003"/>
</dbReference>
<keyword evidence="1" id="KW-0732">Signal</keyword>
<evidence type="ECO:0000313" key="2">
    <source>
        <dbReference type="EMBL" id="RGM16390.1"/>
    </source>
</evidence>
<dbReference type="AlphaFoldDB" id="A0A3E4UUI4"/>
<feature type="signal peptide" evidence="1">
    <location>
        <begin position="1"/>
        <end position="23"/>
    </location>
</feature>
<reference evidence="2 3" key="1">
    <citation type="submission" date="2018-08" db="EMBL/GenBank/DDBJ databases">
        <title>A genome reference for cultivated species of the human gut microbiota.</title>
        <authorList>
            <person name="Zou Y."/>
            <person name="Xue W."/>
            <person name="Luo G."/>
        </authorList>
    </citation>
    <scope>NUCLEOTIDE SEQUENCE [LARGE SCALE GENOMIC DNA]</scope>
    <source>
        <strain evidence="2 3">TF03-6</strain>
    </source>
</reference>
<sequence length="536" mass="59823">MKKNKFTLGWFFISLLMAFAVTACDDEDDNVATVTFPEKQTIGGAASETKSLTFDAVADWTLTSSSTWCYFITEETPAAKAAEGVKEYSISGKAGKQTVTIGISDEGQDYDNTTVASITISMNGQEAVLAEVTRNATGRTLKLYKKGEGDAWVEVSEKEGIEAGYNDFITYKAVANFRFAATNRPEWLSIEGGSIVGSANQEVEFGIKVVENRPDFSKYVQVGNINFQDEEGKQVYTYTVNYKGMDPKDMKLSGPNAFNWVVSLKGDTFTQTSSTGAEGTSVNLTYNNFVEYTVDVLNDDFVSVFVEKCEQDGITIFKTSIPDPENPDEELVDWIHTTNNGKNKVRVTVDPSNEKRIGYVLVLPKALYEQVAADPFCEKGNDGLIGYDESTGEYGILSKYQNFNMLMEFTQEDIKQEAKQEFTVKLNGFQVINCDEITDSFEIKFIKDNWGNDIVMKSIQANNGDFYLISPMMSSEYSVEVYNEQAQEITDTIELEQTGDSMGITIPNDWDGTHMYVVFKDYENSPKKVLMITPKQ</sequence>
<organism evidence="2 3">
    <name type="scientific">Bacteroides stercoris</name>
    <dbReference type="NCBI Taxonomy" id="46506"/>
    <lineage>
        <taxon>Bacteria</taxon>
        <taxon>Pseudomonadati</taxon>
        <taxon>Bacteroidota</taxon>
        <taxon>Bacteroidia</taxon>
        <taxon>Bacteroidales</taxon>
        <taxon>Bacteroidaceae</taxon>
        <taxon>Bacteroides</taxon>
    </lineage>
</organism>
<name>A0A3E4UUI4_BACSE</name>
<dbReference type="PROSITE" id="PS51257">
    <property type="entry name" value="PROKAR_LIPOPROTEIN"/>
    <property type="match status" value="1"/>
</dbReference>
<proteinExistence type="predicted"/>
<dbReference type="Pfam" id="PF16394">
    <property type="entry name" value="DUF5003"/>
    <property type="match status" value="1"/>
</dbReference>
<evidence type="ECO:0000256" key="1">
    <source>
        <dbReference type="SAM" id="SignalP"/>
    </source>
</evidence>
<dbReference type="RefSeq" id="WP_117740949.1">
    <property type="nucleotide sequence ID" value="NZ_QSSV01000001.1"/>
</dbReference>
<gene>
    <name evidence="2" type="ORF">DXC34_01345</name>
</gene>
<accession>A0A3E4UUI4</accession>
<dbReference type="EMBL" id="QSSV01000001">
    <property type="protein sequence ID" value="RGM16390.1"/>
    <property type="molecule type" value="Genomic_DNA"/>
</dbReference>
<comment type="caution">
    <text evidence="2">The sequence shown here is derived from an EMBL/GenBank/DDBJ whole genome shotgun (WGS) entry which is preliminary data.</text>
</comment>
<protein>
    <submittedName>
        <fullName evidence="2">DUF5003 domain-containing protein</fullName>
    </submittedName>
</protein>
<evidence type="ECO:0000313" key="3">
    <source>
        <dbReference type="Proteomes" id="UP000261223"/>
    </source>
</evidence>
<feature type="chain" id="PRO_5017700340" evidence="1">
    <location>
        <begin position="24"/>
        <end position="536"/>
    </location>
</feature>